<reference evidence="2" key="1">
    <citation type="submission" date="2021-02" db="EMBL/GenBank/DDBJ databases">
        <authorList>
            <person name="Nowell W R."/>
        </authorList>
    </citation>
    <scope>NUCLEOTIDE SEQUENCE</scope>
</reference>
<evidence type="ECO:0000256" key="1">
    <source>
        <dbReference type="SAM" id="MobiDB-lite"/>
    </source>
</evidence>
<organism evidence="2 3">
    <name type="scientific">Rotaria magnacalcarata</name>
    <dbReference type="NCBI Taxonomy" id="392030"/>
    <lineage>
        <taxon>Eukaryota</taxon>
        <taxon>Metazoa</taxon>
        <taxon>Spiralia</taxon>
        <taxon>Gnathifera</taxon>
        <taxon>Rotifera</taxon>
        <taxon>Eurotatoria</taxon>
        <taxon>Bdelloidea</taxon>
        <taxon>Philodinida</taxon>
        <taxon>Philodinidae</taxon>
        <taxon>Rotaria</taxon>
    </lineage>
</organism>
<feature type="region of interest" description="Disordered" evidence="1">
    <location>
        <begin position="60"/>
        <end position="80"/>
    </location>
</feature>
<dbReference type="AlphaFoldDB" id="A0A8S3IAE6"/>
<gene>
    <name evidence="2" type="ORF">GIL414_LOCUS74282</name>
</gene>
<evidence type="ECO:0000313" key="2">
    <source>
        <dbReference type="EMBL" id="CAF5194469.1"/>
    </source>
</evidence>
<evidence type="ECO:0000313" key="3">
    <source>
        <dbReference type="Proteomes" id="UP000681720"/>
    </source>
</evidence>
<proteinExistence type="predicted"/>
<sequence length="96" mass="10196">GALVVQYRIEHPGDGLNSQSKHTDPLEVVSTTVGIAPEYQPVALVPHRLDPTAFVGISVPPTPVNRTHREPEANVASSHSKPPGLLVFLDSSSIVV</sequence>
<dbReference type="EMBL" id="CAJOBJ010340481">
    <property type="protein sequence ID" value="CAF5194469.1"/>
    <property type="molecule type" value="Genomic_DNA"/>
</dbReference>
<protein>
    <submittedName>
        <fullName evidence="2">Uncharacterized protein</fullName>
    </submittedName>
</protein>
<dbReference type="Proteomes" id="UP000681720">
    <property type="component" value="Unassembled WGS sequence"/>
</dbReference>
<feature type="non-terminal residue" evidence="2">
    <location>
        <position position="1"/>
    </location>
</feature>
<accession>A0A8S3IAE6</accession>
<comment type="caution">
    <text evidence="2">The sequence shown here is derived from an EMBL/GenBank/DDBJ whole genome shotgun (WGS) entry which is preliminary data.</text>
</comment>
<name>A0A8S3IAE6_9BILA</name>